<keyword evidence="3" id="KW-1185">Reference proteome</keyword>
<dbReference type="Proteomes" id="UP001497392">
    <property type="component" value="Unassembled WGS sequence"/>
</dbReference>
<protein>
    <submittedName>
        <fullName evidence="2">G11051 protein</fullName>
    </submittedName>
</protein>
<accession>A0ABP1G7B9</accession>
<organism evidence="2 3">
    <name type="scientific">Coccomyxa viridis</name>
    <dbReference type="NCBI Taxonomy" id="1274662"/>
    <lineage>
        <taxon>Eukaryota</taxon>
        <taxon>Viridiplantae</taxon>
        <taxon>Chlorophyta</taxon>
        <taxon>core chlorophytes</taxon>
        <taxon>Trebouxiophyceae</taxon>
        <taxon>Trebouxiophyceae incertae sedis</taxon>
        <taxon>Coccomyxaceae</taxon>
        <taxon>Coccomyxa</taxon>
    </lineage>
</organism>
<proteinExistence type="predicted"/>
<evidence type="ECO:0000313" key="3">
    <source>
        <dbReference type="Proteomes" id="UP001497392"/>
    </source>
</evidence>
<name>A0ABP1G7B9_9CHLO</name>
<evidence type="ECO:0000313" key="2">
    <source>
        <dbReference type="EMBL" id="CAL5227997.1"/>
    </source>
</evidence>
<sequence length="74" mass="8693">MIAFIKIAVLLLVAIIAMALSAEARELLDYYDDCYNQFRFWDWGRGDFYCHGRRWDRGGRWYGDGGWHEGHGGF</sequence>
<feature type="signal peptide" evidence="1">
    <location>
        <begin position="1"/>
        <end position="24"/>
    </location>
</feature>
<gene>
    <name evidence="2" type="primary">g11051</name>
    <name evidence="2" type="ORF">VP750_LOCUS9903</name>
</gene>
<dbReference type="EMBL" id="CAXHTA020000017">
    <property type="protein sequence ID" value="CAL5227997.1"/>
    <property type="molecule type" value="Genomic_DNA"/>
</dbReference>
<reference evidence="2 3" key="1">
    <citation type="submission" date="2024-06" db="EMBL/GenBank/DDBJ databases">
        <authorList>
            <person name="Kraege A."/>
            <person name="Thomma B."/>
        </authorList>
    </citation>
    <scope>NUCLEOTIDE SEQUENCE [LARGE SCALE GENOMIC DNA]</scope>
</reference>
<comment type="caution">
    <text evidence="2">The sequence shown here is derived from an EMBL/GenBank/DDBJ whole genome shotgun (WGS) entry which is preliminary data.</text>
</comment>
<evidence type="ECO:0000256" key="1">
    <source>
        <dbReference type="SAM" id="SignalP"/>
    </source>
</evidence>
<keyword evidence="1" id="KW-0732">Signal</keyword>
<feature type="chain" id="PRO_5045588391" evidence="1">
    <location>
        <begin position="25"/>
        <end position="74"/>
    </location>
</feature>